<name>K3WMS2_GLOUD</name>
<dbReference type="eggNOG" id="KOG0231">
    <property type="taxonomic scope" value="Eukaryota"/>
</dbReference>
<dbReference type="InterPro" id="IPR003409">
    <property type="entry name" value="MORN"/>
</dbReference>
<keyword evidence="1" id="KW-0677">Repeat</keyword>
<dbReference type="Pfam" id="PF02493">
    <property type="entry name" value="MORN"/>
    <property type="match status" value="5"/>
</dbReference>
<reference evidence="3" key="1">
    <citation type="journal article" date="2010" name="Genome Biol.">
        <title>Genome sequence of the necrotrophic plant pathogen Pythium ultimum reveals original pathogenicity mechanisms and effector repertoire.</title>
        <authorList>
            <person name="Levesque C.A."/>
            <person name="Brouwer H."/>
            <person name="Cano L."/>
            <person name="Hamilton J.P."/>
            <person name="Holt C."/>
            <person name="Huitema E."/>
            <person name="Raffaele S."/>
            <person name="Robideau G.P."/>
            <person name="Thines M."/>
            <person name="Win J."/>
            <person name="Zerillo M.M."/>
            <person name="Beakes G.W."/>
            <person name="Boore J.L."/>
            <person name="Busam D."/>
            <person name="Dumas B."/>
            <person name="Ferriera S."/>
            <person name="Fuerstenberg S.I."/>
            <person name="Gachon C.M."/>
            <person name="Gaulin E."/>
            <person name="Govers F."/>
            <person name="Grenville-Briggs L."/>
            <person name="Horner N."/>
            <person name="Hostetler J."/>
            <person name="Jiang R.H."/>
            <person name="Johnson J."/>
            <person name="Krajaejun T."/>
            <person name="Lin H."/>
            <person name="Meijer H.J."/>
            <person name="Moore B."/>
            <person name="Morris P."/>
            <person name="Phuntmart V."/>
            <person name="Puiu D."/>
            <person name="Shetty J."/>
            <person name="Stajich J.E."/>
            <person name="Tripathy S."/>
            <person name="Wawra S."/>
            <person name="van West P."/>
            <person name="Whitty B.R."/>
            <person name="Coutinho P.M."/>
            <person name="Henrissat B."/>
            <person name="Martin F."/>
            <person name="Thomas P.D."/>
            <person name="Tyler B.M."/>
            <person name="De Vries R.P."/>
            <person name="Kamoun S."/>
            <person name="Yandell M."/>
            <person name="Tisserat N."/>
            <person name="Buell C.R."/>
        </authorList>
    </citation>
    <scope>NUCLEOTIDE SEQUENCE</scope>
    <source>
        <strain evidence="3">DAOM:BR144</strain>
    </source>
</reference>
<dbReference type="EMBL" id="GL376625">
    <property type="status" value="NOT_ANNOTATED_CDS"/>
    <property type="molecule type" value="Genomic_DNA"/>
</dbReference>
<keyword evidence="3" id="KW-1185">Reference proteome</keyword>
<evidence type="ECO:0008006" key="4">
    <source>
        <dbReference type="Google" id="ProtNLM"/>
    </source>
</evidence>
<dbReference type="STRING" id="431595.K3WMS2"/>
<dbReference type="SMART" id="SM00698">
    <property type="entry name" value="MORN"/>
    <property type="match status" value="4"/>
</dbReference>
<evidence type="ECO:0000313" key="2">
    <source>
        <dbReference type="EnsemblProtists" id="PYU1_T006264"/>
    </source>
</evidence>
<evidence type="ECO:0000313" key="3">
    <source>
        <dbReference type="Proteomes" id="UP000019132"/>
    </source>
</evidence>
<dbReference type="AlphaFoldDB" id="K3WMS2"/>
<accession>K3WMS2</accession>
<dbReference type="Proteomes" id="UP000019132">
    <property type="component" value="Unassembled WGS sequence"/>
</dbReference>
<dbReference type="Gene3D" id="2.20.110.10">
    <property type="entry name" value="Histone H3 K4-specific methyltransferase SET7/9 N-terminal domain"/>
    <property type="match status" value="1"/>
</dbReference>
<dbReference type="OMA" id="DIYQGQY"/>
<sequence length="218" mass="24170">MSDEATYAVEYVDDRPEECAYLKREGDVHITYANGDTFEGTINSDRLKQGEGKYTWRQKGDDDELKVIASYEGAYVDGAKHGLGKMLFPNGDTCHGEWKQDKMHGDGSYMYANGDIFSGKFDSGIRVGKGTYEFAIDKSLLVGNWADNSITDGKWIFKDGGSYIGRFEGGKPIGNCMFKFPSGLQQDGEFVKAQETNSETGEEQTVHKFVGGTIVKVR</sequence>
<dbReference type="EnsemblProtists" id="PYU1_T006264">
    <property type="protein sequence ID" value="PYU1_T006264"/>
    <property type="gene ID" value="PYU1_G006252"/>
</dbReference>
<reference evidence="3" key="2">
    <citation type="submission" date="2010-04" db="EMBL/GenBank/DDBJ databases">
        <authorList>
            <person name="Buell R."/>
            <person name="Hamilton J."/>
            <person name="Hostetler J."/>
        </authorList>
    </citation>
    <scope>NUCLEOTIDE SEQUENCE [LARGE SCALE GENOMIC DNA]</scope>
    <source>
        <strain evidence="3">DAOM:BR144</strain>
    </source>
</reference>
<protein>
    <recommendedName>
        <fullName evidence="4">MORN repeat-containing protein</fullName>
    </recommendedName>
</protein>
<dbReference type="HOGENOM" id="CLU_032017_2_1_1"/>
<reference evidence="2" key="3">
    <citation type="submission" date="2015-02" db="UniProtKB">
        <authorList>
            <consortium name="EnsemblProtists"/>
        </authorList>
    </citation>
    <scope>IDENTIFICATION</scope>
    <source>
        <strain evidence="2">DAOM BR144</strain>
    </source>
</reference>
<dbReference type="SUPFAM" id="SSF82185">
    <property type="entry name" value="Histone H3 K4-specific methyltransferase SET7/9 N-terminal domain"/>
    <property type="match status" value="2"/>
</dbReference>
<dbReference type="PANTHER" id="PTHR43215:SF14">
    <property type="entry name" value="RADIAL SPOKE HEAD 1 HOMOLOG"/>
    <property type="match status" value="1"/>
</dbReference>
<proteinExistence type="predicted"/>
<dbReference type="PANTHER" id="PTHR43215">
    <property type="entry name" value="RADIAL SPOKE HEAD 1 HOMOLOG"/>
    <property type="match status" value="1"/>
</dbReference>
<evidence type="ECO:0000256" key="1">
    <source>
        <dbReference type="ARBA" id="ARBA00022737"/>
    </source>
</evidence>
<dbReference type="InParanoid" id="K3WMS2"/>
<organism evidence="2 3">
    <name type="scientific">Globisporangium ultimum (strain ATCC 200006 / CBS 805.95 / DAOM BR144)</name>
    <name type="common">Pythium ultimum</name>
    <dbReference type="NCBI Taxonomy" id="431595"/>
    <lineage>
        <taxon>Eukaryota</taxon>
        <taxon>Sar</taxon>
        <taxon>Stramenopiles</taxon>
        <taxon>Oomycota</taxon>
        <taxon>Peronosporomycetes</taxon>
        <taxon>Pythiales</taxon>
        <taxon>Pythiaceae</taxon>
        <taxon>Globisporangium</taxon>
    </lineage>
</organism>
<dbReference type="VEuPathDB" id="FungiDB:PYU1_G006252"/>